<protein>
    <submittedName>
        <fullName evidence="1">Polyketide cyclase/dehydrase/lipid transport protein</fullName>
    </submittedName>
</protein>
<dbReference type="OrthoDB" id="191189at2"/>
<dbReference type="Gene3D" id="3.30.530.20">
    <property type="match status" value="1"/>
</dbReference>
<proteinExistence type="predicted"/>
<dbReference type="Proteomes" id="UP000238176">
    <property type="component" value="Unassembled WGS sequence"/>
</dbReference>
<accession>A0A2T0U800</accession>
<name>A0A2T0U800_9ACTN</name>
<comment type="caution">
    <text evidence="1">The sequence shown here is derived from an EMBL/GenBank/DDBJ whole genome shotgun (WGS) entry which is preliminary data.</text>
</comment>
<dbReference type="InterPro" id="IPR023393">
    <property type="entry name" value="START-like_dom_sf"/>
</dbReference>
<reference evidence="1 2" key="1">
    <citation type="submission" date="2018-03" db="EMBL/GenBank/DDBJ databases">
        <title>Genomic Encyclopedia of Type Strains, Phase III (KMG-III): the genomes of soil and plant-associated and newly described type strains.</title>
        <authorList>
            <person name="Whitman W."/>
        </authorList>
    </citation>
    <scope>NUCLEOTIDE SEQUENCE [LARGE SCALE GENOMIC DNA]</scope>
    <source>
        <strain evidence="1 2">CGMCC 4.7067</strain>
    </source>
</reference>
<dbReference type="InterPro" id="IPR019587">
    <property type="entry name" value="Polyketide_cyclase/dehydratase"/>
</dbReference>
<evidence type="ECO:0000313" key="1">
    <source>
        <dbReference type="EMBL" id="PRY54051.1"/>
    </source>
</evidence>
<gene>
    <name evidence="1" type="ORF">B0I28_11612</name>
</gene>
<dbReference type="AlphaFoldDB" id="A0A2T0U800"/>
<dbReference type="RefSeq" id="WP_106366809.1">
    <property type="nucleotide sequence ID" value="NZ_PVTJ01000016.1"/>
</dbReference>
<dbReference type="EMBL" id="PVTJ01000016">
    <property type="protein sequence ID" value="PRY54051.1"/>
    <property type="molecule type" value="Genomic_DNA"/>
</dbReference>
<sequence length="140" mass="15106">MILVEREIRTAPAEVWAVMSELDRWAELLPTVSGVERLGDPGPIAVGARFRVAQPGLATAVYKVTDWRPGEGFTWVASSGGVRTEAVHEARADGEGRTRLALGITWSGPGAWVARVLFSGKARRYMAQEAEAFAALAEGR</sequence>
<dbReference type="SUPFAM" id="SSF55961">
    <property type="entry name" value="Bet v1-like"/>
    <property type="match status" value="1"/>
</dbReference>
<evidence type="ECO:0000313" key="2">
    <source>
        <dbReference type="Proteomes" id="UP000238176"/>
    </source>
</evidence>
<organism evidence="1 2">
    <name type="scientific">Glycomyces artemisiae</name>
    <dbReference type="NCBI Taxonomy" id="1076443"/>
    <lineage>
        <taxon>Bacteria</taxon>
        <taxon>Bacillati</taxon>
        <taxon>Actinomycetota</taxon>
        <taxon>Actinomycetes</taxon>
        <taxon>Glycomycetales</taxon>
        <taxon>Glycomycetaceae</taxon>
        <taxon>Glycomyces</taxon>
    </lineage>
</organism>
<keyword evidence="2" id="KW-1185">Reference proteome</keyword>
<dbReference type="Pfam" id="PF10604">
    <property type="entry name" value="Polyketide_cyc2"/>
    <property type="match status" value="1"/>
</dbReference>